<dbReference type="CDD" id="cd10280">
    <property type="entry name" value="PQQ_mGDH"/>
    <property type="match status" value="1"/>
</dbReference>
<dbReference type="InterPro" id="IPR036909">
    <property type="entry name" value="Cyt_c-like_dom_sf"/>
</dbReference>
<organism evidence="11 12">
    <name type="scientific">Novosphingobium umbonatum</name>
    <dbReference type="NCBI Taxonomy" id="1908524"/>
    <lineage>
        <taxon>Bacteria</taxon>
        <taxon>Pseudomonadati</taxon>
        <taxon>Pseudomonadota</taxon>
        <taxon>Alphaproteobacteria</taxon>
        <taxon>Sphingomonadales</taxon>
        <taxon>Sphingomonadaceae</taxon>
        <taxon>Novosphingobium</taxon>
    </lineage>
</organism>
<comment type="cofactor">
    <cofactor evidence="1">
        <name>pyrroloquinoline quinone</name>
        <dbReference type="ChEBI" id="CHEBI:58442"/>
    </cofactor>
</comment>
<evidence type="ECO:0000256" key="2">
    <source>
        <dbReference type="ARBA" id="ARBA00008156"/>
    </source>
</evidence>
<dbReference type="EMBL" id="SACO01000004">
    <property type="protein sequence ID" value="RVU05712.1"/>
    <property type="molecule type" value="Genomic_DNA"/>
</dbReference>
<evidence type="ECO:0000256" key="4">
    <source>
        <dbReference type="ARBA" id="ARBA00022723"/>
    </source>
</evidence>
<dbReference type="GO" id="GO:0016020">
    <property type="term" value="C:membrane"/>
    <property type="evidence" value="ECO:0007669"/>
    <property type="project" value="InterPro"/>
</dbReference>
<evidence type="ECO:0000256" key="5">
    <source>
        <dbReference type="ARBA" id="ARBA00022729"/>
    </source>
</evidence>
<dbReference type="GO" id="GO:0008876">
    <property type="term" value="F:quinoprotein glucose dehydrogenase activity"/>
    <property type="evidence" value="ECO:0007669"/>
    <property type="project" value="TreeGrafter"/>
</dbReference>
<dbReference type="OrthoDB" id="9794322at2"/>
<evidence type="ECO:0000256" key="6">
    <source>
        <dbReference type="ARBA" id="ARBA00023002"/>
    </source>
</evidence>
<dbReference type="PANTHER" id="PTHR32303:SF4">
    <property type="entry name" value="QUINOPROTEIN GLUCOSE DEHYDROGENASE"/>
    <property type="match status" value="1"/>
</dbReference>
<evidence type="ECO:0000256" key="9">
    <source>
        <dbReference type="SAM" id="SignalP"/>
    </source>
</evidence>
<dbReference type="PROSITE" id="PS51007">
    <property type="entry name" value="CYTC"/>
    <property type="match status" value="1"/>
</dbReference>
<name>A0A3S2Y855_9SPHN</name>
<dbReference type="GO" id="GO:0046872">
    <property type="term" value="F:metal ion binding"/>
    <property type="evidence" value="ECO:0007669"/>
    <property type="project" value="UniProtKB-KW"/>
</dbReference>
<dbReference type="GO" id="GO:0048038">
    <property type="term" value="F:quinone binding"/>
    <property type="evidence" value="ECO:0007669"/>
    <property type="project" value="InterPro"/>
</dbReference>
<comment type="caution">
    <text evidence="11">The sequence shown here is derived from an EMBL/GenBank/DDBJ whole genome shotgun (WGS) entry which is preliminary data.</text>
</comment>
<dbReference type="Gene3D" id="1.10.760.10">
    <property type="entry name" value="Cytochrome c-like domain"/>
    <property type="match status" value="1"/>
</dbReference>
<feature type="signal peptide" evidence="9">
    <location>
        <begin position="1"/>
        <end position="23"/>
    </location>
</feature>
<dbReference type="Gene3D" id="2.140.10.10">
    <property type="entry name" value="Quinoprotein alcohol dehydrogenase-like superfamily"/>
    <property type="match status" value="2"/>
</dbReference>
<evidence type="ECO:0000256" key="3">
    <source>
        <dbReference type="ARBA" id="ARBA00022617"/>
    </source>
</evidence>
<evidence type="ECO:0000259" key="10">
    <source>
        <dbReference type="PROSITE" id="PS51007"/>
    </source>
</evidence>
<dbReference type="Proteomes" id="UP000282837">
    <property type="component" value="Unassembled WGS sequence"/>
</dbReference>
<evidence type="ECO:0000256" key="1">
    <source>
        <dbReference type="ARBA" id="ARBA00001931"/>
    </source>
</evidence>
<gene>
    <name evidence="11" type="ORF">EOE18_06905</name>
</gene>
<evidence type="ECO:0000256" key="8">
    <source>
        <dbReference type="PROSITE-ProRule" id="PRU00433"/>
    </source>
</evidence>
<dbReference type="SUPFAM" id="SSF46626">
    <property type="entry name" value="Cytochrome c"/>
    <property type="match status" value="1"/>
</dbReference>
<evidence type="ECO:0000313" key="11">
    <source>
        <dbReference type="EMBL" id="RVU05712.1"/>
    </source>
</evidence>
<dbReference type="InterPro" id="IPR017511">
    <property type="entry name" value="PQQ_mDH"/>
</dbReference>
<dbReference type="SUPFAM" id="SSF50998">
    <property type="entry name" value="Quinoprotein alcohol dehydrogenase-like"/>
    <property type="match status" value="1"/>
</dbReference>
<dbReference type="InterPro" id="IPR002372">
    <property type="entry name" value="PQQ_rpt_dom"/>
</dbReference>
<keyword evidence="3 8" id="KW-0349">Heme</keyword>
<dbReference type="PANTHER" id="PTHR32303">
    <property type="entry name" value="QUINOPROTEIN ALCOHOL DEHYDROGENASE (CYTOCHROME C)"/>
    <property type="match status" value="1"/>
</dbReference>
<feature type="chain" id="PRO_5018664157" evidence="9">
    <location>
        <begin position="24"/>
        <end position="698"/>
    </location>
</feature>
<feature type="domain" description="Cytochrome c" evidence="10">
    <location>
        <begin position="463"/>
        <end position="538"/>
    </location>
</feature>
<dbReference type="InterPro" id="IPR009056">
    <property type="entry name" value="Cyt_c-like_dom"/>
</dbReference>
<keyword evidence="4 8" id="KW-0479">Metal-binding</keyword>
<sequence length="698" mass="73855">MRSRAEKKIVPLLAGGLALLPLAAGLSAKGGGDWASYHGNPAGDHFSSLTQITPANVAQLQPAWRIETGEGGLQTTPLVIDGVLYALTPDQQVLAVDGASGRKLWQRKLPDSNLQPVRGLSYWHVGKEQRLLVGAGQYLHALDPSSGASIKSFGDHGRIDLRAGLGRPVTSIALALTTPATIWGDLAIVGFRTAESAPAAPGAIRAYDIRSGKLRWTFFSIPHDGQKGADTWPKGAWKTAGGANNWAGMVVDTARGIVYAPLGSAVSDFYGGDRKGDNLYANSLVALDARSGKLLWHYQLVHHDILDRDPPSPPVLLSVMQEGRKVDAVAQATKHGQLFLFDRVTGKPLFPIDEVPIPQSQVPGEASSATQPMPRLPEPYARQRLTADMLTQRTPAAHEEAAKAFAGLVSDGPFAPLRVGQSTVVFPGFDGGAEWGGQAIAQGKGILYINANDVAWTGALAPAAQGQGASLYQQNCAACHGMDRKGSAGAFPSLEGVMKRYLDGDVAGIILKGKGRMPGFGHLAPQLGNLLDYLRHGDTQKTEFASGEAGTQRFIFTGYRKFLDSEGYPAITPPWGTLSAIDMNSGRYLWRVPLGEYPALSKAGLAPTGTENYGGPIVTASGLLFIGATIYDHQMRAFDAASGKILWSATLPQGGVATPVTYMAKGRQYVVIATSNSREAKAPAGSGYSAFALPVAKH</sequence>
<keyword evidence="6" id="KW-0560">Oxidoreductase</keyword>
<reference evidence="11 12" key="1">
    <citation type="submission" date="2019-01" db="EMBL/GenBank/DDBJ databases">
        <authorList>
            <person name="Chen W.-M."/>
        </authorList>
    </citation>
    <scope>NUCLEOTIDE SEQUENCE [LARGE SCALE GENOMIC DNA]</scope>
    <source>
        <strain evidence="11 12">FSY-9</strain>
    </source>
</reference>
<accession>A0A3S2Y855</accession>
<dbReference type="RefSeq" id="WP_127707614.1">
    <property type="nucleotide sequence ID" value="NZ_SACO01000004.1"/>
</dbReference>
<comment type="similarity">
    <text evidence="2">Belongs to the bacterial PQQ dehydrogenase family.</text>
</comment>
<dbReference type="SMART" id="SM00564">
    <property type="entry name" value="PQQ"/>
    <property type="match status" value="6"/>
</dbReference>
<dbReference type="GO" id="GO:0009055">
    <property type="term" value="F:electron transfer activity"/>
    <property type="evidence" value="ECO:0007669"/>
    <property type="project" value="InterPro"/>
</dbReference>
<keyword evidence="12" id="KW-1185">Reference proteome</keyword>
<proteinExistence type="inferred from homology"/>
<keyword evidence="7 8" id="KW-0408">Iron</keyword>
<dbReference type="AlphaFoldDB" id="A0A3S2Y855"/>
<protein>
    <submittedName>
        <fullName evidence="11">C-type cytochrome</fullName>
    </submittedName>
</protein>
<keyword evidence="5 9" id="KW-0732">Signal</keyword>
<dbReference type="Pfam" id="PF01011">
    <property type="entry name" value="PQQ"/>
    <property type="match status" value="2"/>
</dbReference>
<dbReference type="InterPro" id="IPR011047">
    <property type="entry name" value="Quinoprotein_ADH-like_sf"/>
</dbReference>
<evidence type="ECO:0000256" key="7">
    <source>
        <dbReference type="ARBA" id="ARBA00023004"/>
    </source>
</evidence>
<dbReference type="InterPro" id="IPR018391">
    <property type="entry name" value="PQQ_b-propeller_rpt"/>
</dbReference>
<dbReference type="GO" id="GO:0020037">
    <property type="term" value="F:heme binding"/>
    <property type="evidence" value="ECO:0007669"/>
    <property type="project" value="InterPro"/>
</dbReference>
<evidence type="ECO:0000313" key="12">
    <source>
        <dbReference type="Proteomes" id="UP000282837"/>
    </source>
</evidence>